<keyword evidence="4" id="KW-0378">Hydrolase</keyword>
<evidence type="ECO:0000256" key="6">
    <source>
        <dbReference type="SAM" id="MobiDB-lite"/>
    </source>
</evidence>
<dbReference type="SUPFAM" id="SSF51306">
    <property type="entry name" value="LexA/Signal peptidase"/>
    <property type="match status" value="1"/>
</dbReference>
<dbReference type="InterPro" id="IPR019757">
    <property type="entry name" value="Pept_S26A_signal_pept_1_Lys-AS"/>
</dbReference>
<dbReference type="EC" id="3.4.21.89" evidence="2"/>
<dbReference type="CDD" id="cd06530">
    <property type="entry name" value="S26_SPase_I"/>
    <property type="match status" value="1"/>
</dbReference>
<dbReference type="PROSITE" id="PS00761">
    <property type="entry name" value="SPASE_I_3"/>
    <property type="match status" value="1"/>
</dbReference>
<evidence type="ECO:0000256" key="2">
    <source>
        <dbReference type="ARBA" id="ARBA00013208"/>
    </source>
</evidence>
<dbReference type="Pfam" id="PF10502">
    <property type="entry name" value="Peptidase_S26"/>
    <property type="match status" value="1"/>
</dbReference>
<evidence type="ECO:0000256" key="3">
    <source>
        <dbReference type="ARBA" id="ARBA00019232"/>
    </source>
</evidence>
<dbReference type="InterPro" id="IPR019533">
    <property type="entry name" value="Peptidase_S26"/>
</dbReference>
<evidence type="ECO:0000313" key="8">
    <source>
        <dbReference type="EMBL" id="SMP39966.1"/>
    </source>
</evidence>
<protein>
    <recommendedName>
        <fullName evidence="3">Signal peptidase I</fullName>
        <ecNumber evidence="2">3.4.21.89</ecNumber>
    </recommendedName>
    <alternativeName>
        <fullName evidence="5">Leader peptidase I</fullName>
    </alternativeName>
</protein>
<reference evidence="8 9" key="1">
    <citation type="submission" date="2017-05" db="EMBL/GenBank/DDBJ databases">
        <authorList>
            <person name="Varghese N."/>
            <person name="Submissions S."/>
        </authorList>
    </citation>
    <scope>NUCLEOTIDE SEQUENCE [LARGE SCALE GENOMIC DNA]</scope>
    <source>
        <strain evidence="8 9">DSM 25457</strain>
    </source>
</reference>
<gene>
    <name evidence="8" type="ORF">SAMN06265222_101385</name>
</gene>
<organism evidence="8 9">
    <name type="scientific">Neorhodopirellula lusitana</name>
    <dbReference type="NCBI Taxonomy" id="445327"/>
    <lineage>
        <taxon>Bacteria</taxon>
        <taxon>Pseudomonadati</taxon>
        <taxon>Planctomycetota</taxon>
        <taxon>Planctomycetia</taxon>
        <taxon>Pirellulales</taxon>
        <taxon>Pirellulaceae</taxon>
        <taxon>Neorhodopirellula</taxon>
    </lineage>
</organism>
<dbReference type="Gene3D" id="2.10.109.10">
    <property type="entry name" value="Umud Fragment, subunit A"/>
    <property type="match status" value="1"/>
</dbReference>
<dbReference type="InterPro" id="IPR036286">
    <property type="entry name" value="LexA/Signal_pep-like_sf"/>
</dbReference>
<dbReference type="InterPro" id="IPR000223">
    <property type="entry name" value="Pept_S26A_signal_pept_1"/>
</dbReference>
<dbReference type="PRINTS" id="PR00727">
    <property type="entry name" value="LEADERPTASE"/>
</dbReference>
<comment type="catalytic activity">
    <reaction evidence="1">
        <text>Cleavage of hydrophobic, N-terminal signal or leader sequences from secreted and periplasmic proteins.</text>
        <dbReference type="EC" id="3.4.21.89"/>
    </reaction>
</comment>
<dbReference type="PROSITE" id="PS00760">
    <property type="entry name" value="SPASE_I_2"/>
    <property type="match status" value="1"/>
</dbReference>
<feature type="compositionally biased region" description="Low complexity" evidence="6">
    <location>
        <begin position="282"/>
        <end position="298"/>
    </location>
</feature>
<evidence type="ECO:0000313" key="9">
    <source>
        <dbReference type="Proteomes" id="UP001158067"/>
    </source>
</evidence>
<dbReference type="InterPro" id="IPR019758">
    <property type="entry name" value="Pept_S26A_signal_pept_1_CS"/>
</dbReference>
<evidence type="ECO:0000256" key="5">
    <source>
        <dbReference type="ARBA" id="ARBA00029906"/>
    </source>
</evidence>
<accession>A0ABY1PS50</accession>
<keyword evidence="9" id="KW-1185">Reference proteome</keyword>
<proteinExistence type="predicted"/>
<evidence type="ECO:0000256" key="4">
    <source>
        <dbReference type="ARBA" id="ARBA00022801"/>
    </source>
</evidence>
<comment type="caution">
    <text evidence="8">The sequence shown here is derived from an EMBL/GenBank/DDBJ whole genome shotgun (WGS) entry which is preliminary data.</text>
</comment>
<evidence type="ECO:0000256" key="1">
    <source>
        <dbReference type="ARBA" id="ARBA00000677"/>
    </source>
</evidence>
<sequence length="430" mass="46795">MNPTLWAASVRVRCVDCQIESRVDRSIWQRAVAAGQTVCWHCGSKQAGTITEELPPDVVRLLASAGRDRNTPWHGAKYQSGDLVLVRKTLGGSEDGPGVGGDMHVKRVLAGPGQTVSVDDSRLLLVDGMRPDFPGLPKVLVDSDSHRGGLHAEGDSRWQRAANGWTVYQHVSVYRAGRPIPVMDDYPGNVGLARRLRPARRLSLVFSVPSNWSHGNAEGSWNLQCRWWTGRGFVEQSLTENQWNAVGRGKSAIRFRQPITLPNAAPAGRSVTTGDRPLPSTSALRTSLPSISSSSDAKASLVSPSRPVALRLTFSGVKSGEVDSDSGARVFPDFRPDALRLERDVQYAVGAVNVLGRSAAMTDPRVIPTEDQEKMHPQQDGLRLVVYPVELGSAEYFIVGDNVPFSVDSRHFGPVEEKEVLGRVSKEGVK</sequence>
<feature type="domain" description="Peptidase S26" evidence="7">
    <location>
        <begin position="374"/>
        <end position="425"/>
    </location>
</feature>
<dbReference type="Proteomes" id="UP001158067">
    <property type="component" value="Unassembled WGS sequence"/>
</dbReference>
<dbReference type="EMBL" id="FXUG01000001">
    <property type="protein sequence ID" value="SMP39966.1"/>
    <property type="molecule type" value="Genomic_DNA"/>
</dbReference>
<evidence type="ECO:0000259" key="7">
    <source>
        <dbReference type="Pfam" id="PF10502"/>
    </source>
</evidence>
<name>A0ABY1PS50_9BACT</name>
<feature type="region of interest" description="Disordered" evidence="6">
    <location>
        <begin position="264"/>
        <end position="298"/>
    </location>
</feature>